<comment type="subcellular location">
    <subcellularLocation>
        <location evidence="1">Membrane</location>
        <topology evidence="1">Multi-pass membrane protein</topology>
    </subcellularLocation>
</comment>
<accession>A0A081BWH5</accession>
<evidence type="ECO:0000313" key="11">
    <source>
        <dbReference type="EMBL" id="GAK56680.1"/>
    </source>
</evidence>
<dbReference type="InterPro" id="IPR027470">
    <property type="entry name" value="Cation_efflux_CTD"/>
</dbReference>
<feature type="domain" description="Cation efflux protein cytoplasmic" evidence="10">
    <location>
        <begin position="213"/>
        <end position="287"/>
    </location>
</feature>
<dbReference type="EMBL" id="DF820465">
    <property type="protein sequence ID" value="GAK56680.1"/>
    <property type="molecule type" value="Genomic_DNA"/>
</dbReference>
<dbReference type="eggNOG" id="COG1230">
    <property type="taxonomic scope" value="Bacteria"/>
</dbReference>
<sequence length="303" mass="33340">MAHTHTHTESTTSATRLFLTVLLNLLITVVEIIGGILSGSLSLISDALHNLSDAVAIVISYIAIKLSVRPNTERYTFGLKRAEILAAILNSGALIGIGVFLFKEAYHRFVAPQPIAGGLMLGVAVVGLTANVIGTLLLRQGAKGNMNIRSAYLHLFSDAISSVAVILGGVAIYYLNIAWIDPLLTVLIAAYIIYESLEIVKEAVNVLLMGAPETVSLQRVQQELEALPGVQNIHHVHVWRMNEQDIHFEAHVDVEDMPVSACQQISRQIEDKLHELYEITHVTLQFECNRCELKGLVYNHQHK</sequence>
<proteinExistence type="inferred from homology"/>
<dbReference type="InterPro" id="IPR027469">
    <property type="entry name" value="Cation_efflux_TMD_sf"/>
</dbReference>
<keyword evidence="5 8" id="KW-1133">Transmembrane helix</keyword>
<feature type="domain" description="Cation efflux protein transmembrane" evidence="9">
    <location>
        <begin position="17"/>
        <end position="208"/>
    </location>
</feature>
<dbReference type="SUPFAM" id="SSF160240">
    <property type="entry name" value="Cation efflux protein cytoplasmic domain-like"/>
    <property type="match status" value="1"/>
</dbReference>
<dbReference type="SUPFAM" id="SSF161111">
    <property type="entry name" value="Cation efflux protein transmembrane domain-like"/>
    <property type="match status" value="1"/>
</dbReference>
<dbReference type="STRING" id="1499967.U27_03643"/>
<evidence type="ECO:0000256" key="1">
    <source>
        <dbReference type="ARBA" id="ARBA00004141"/>
    </source>
</evidence>
<reference evidence="11" key="1">
    <citation type="journal article" date="2015" name="PeerJ">
        <title>First genomic representation of candidate bacterial phylum KSB3 points to enhanced environmental sensing as a trigger of wastewater bulking.</title>
        <authorList>
            <person name="Sekiguchi Y."/>
            <person name="Ohashi A."/>
            <person name="Parks D.H."/>
            <person name="Yamauchi T."/>
            <person name="Tyson G.W."/>
            <person name="Hugenholtz P."/>
        </authorList>
    </citation>
    <scope>NUCLEOTIDE SEQUENCE [LARGE SCALE GENOMIC DNA]</scope>
</reference>
<comment type="similarity">
    <text evidence="2">Belongs to the cation diffusion facilitator (CDF) transporter (TC 2.A.4) family. SLC30A subfamily.</text>
</comment>
<keyword evidence="6" id="KW-0406">Ion transport</keyword>
<dbReference type="InterPro" id="IPR036837">
    <property type="entry name" value="Cation_efflux_CTD_sf"/>
</dbReference>
<dbReference type="Gene3D" id="1.20.1510.10">
    <property type="entry name" value="Cation efflux protein transmembrane domain"/>
    <property type="match status" value="1"/>
</dbReference>
<keyword evidence="7 8" id="KW-0472">Membrane</keyword>
<feature type="transmembrane region" description="Helical" evidence="8">
    <location>
        <begin position="84"/>
        <end position="102"/>
    </location>
</feature>
<feature type="transmembrane region" description="Helical" evidence="8">
    <location>
        <begin position="21"/>
        <end position="41"/>
    </location>
</feature>
<dbReference type="Gene3D" id="3.30.70.1350">
    <property type="entry name" value="Cation efflux protein, cytoplasmic domain"/>
    <property type="match status" value="1"/>
</dbReference>
<dbReference type="Pfam" id="PF16916">
    <property type="entry name" value="ZT_dimer"/>
    <property type="match status" value="1"/>
</dbReference>
<dbReference type="InterPro" id="IPR002524">
    <property type="entry name" value="Cation_efflux"/>
</dbReference>
<feature type="transmembrane region" description="Helical" evidence="8">
    <location>
        <begin position="177"/>
        <end position="194"/>
    </location>
</feature>
<organism evidence="11">
    <name type="scientific">Vecturithrix granuli</name>
    <dbReference type="NCBI Taxonomy" id="1499967"/>
    <lineage>
        <taxon>Bacteria</taxon>
        <taxon>Candidatus Moduliflexota</taxon>
        <taxon>Candidatus Vecturitrichia</taxon>
        <taxon>Candidatus Vecturitrichales</taxon>
        <taxon>Candidatus Vecturitrichaceae</taxon>
        <taxon>Candidatus Vecturithrix</taxon>
    </lineage>
</organism>
<keyword evidence="4 8" id="KW-0812">Transmembrane</keyword>
<evidence type="ECO:0000256" key="4">
    <source>
        <dbReference type="ARBA" id="ARBA00022692"/>
    </source>
</evidence>
<dbReference type="InterPro" id="IPR058533">
    <property type="entry name" value="Cation_efflux_TM"/>
</dbReference>
<evidence type="ECO:0000256" key="8">
    <source>
        <dbReference type="SAM" id="Phobius"/>
    </source>
</evidence>
<dbReference type="Proteomes" id="UP000030661">
    <property type="component" value="Unassembled WGS sequence"/>
</dbReference>
<name>A0A081BWH5_VECG1</name>
<dbReference type="HOGENOM" id="CLU_013430_0_0_0"/>
<dbReference type="NCBIfam" id="TIGR01297">
    <property type="entry name" value="CDF"/>
    <property type="match status" value="1"/>
</dbReference>
<dbReference type="Pfam" id="PF01545">
    <property type="entry name" value="Cation_efflux"/>
    <property type="match status" value="1"/>
</dbReference>
<evidence type="ECO:0000256" key="5">
    <source>
        <dbReference type="ARBA" id="ARBA00022989"/>
    </source>
</evidence>
<dbReference type="GO" id="GO:0005385">
    <property type="term" value="F:zinc ion transmembrane transporter activity"/>
    <property type="evidence" value="ECO:0007669"/>
    <property type="project" value="TreeGrafter"/>
</dbReference>
<evidence type="ECO:0000256" key="6">
    <source>
        <dbReference type="ARBA" id="ARBA00023065"/>
    </source>
</evidence>
<feature type="transmembrane region" description="Helical" evidence="8">
    <location>
        <begin position="150"/>
        <end position="171"/>
    </location>
</feature>
<protein>
    <submittedName>
        <fullName evidence="11">Cation diffusion facilitator family transporter</fullName>
    </submittedName>
</protein>
<dbReference type="GO" id="GO:0005886">
    <property type="term" value="C:plasma membrane"/>
    <property type="evidence" value="ECO:0007669"/>
    <property type="project" value="TreeGrafter"/>
</dbReference>
<keyword evidence="3" id="KW-0813">Transport</keyword>
<feature type="transmembrane region" description="Helical" evidence="8">
    <location>
        <begin position="114"/>
        <end position="138"/>
    </location>
</feature>
<evidence type="ECO:0000259" key="9">
    <source>
        <dbReference type="Pfam" id="PF01545"/>
    </source>
</evidence>
<evidence type="ECO:0000259" key="10">
    <source>
        <dbReference type="Pfam" id="PF16916"/>
    </source>
</evidence>
<dbReference type="AlphaFoldDB" id="A0A081BWH5"/>
<gene>
    <name evidence="11" type="ORF">U27_03643</name>
</gene>
<evidence type="ECO:0000313" key="12">
    <source>
        <dbReference type="Proteomes" id="UP000030661"/>
    </source>
</evidence>
<evidence type="ECO:0000256" key="3">
    <source>
        <dbReference type="ARBA" id="ARBA00022448"/>
    </source>
</evidence>
<dbReference type="PANTHER" id="PTHR11562:SF17">
    <property type="entry name" value="RE54080P-RELATED"/>
    <property type="match status" value="1"/>
</dbReference>
<dbReference type="PANTHER" id="PTHR11562">
    <property type="entry name" value="CATION EFFLUX PROTEIN/ ZINC TRANSPORTER"/>
    <property type="match status" value="1"/>
</dbReference>
<keyword evidence="12" id="KW-1185">Reference proteome</keyword>
<dbReference type="InterPro" id="IPR050681">
    <property type="entry name" value="CDF/SLC30A"/>
</dbReference>
<evidence type="ECO:0000256" key="7">
    <source>
        <dbReference type="ARBA" id="ARBA00023136"/>
    </source>
</evidence>
<evidence type="ECO:0000256" key="2">
    <source>
        <dbReference type="ARBA" id="ARBA00008873"/>
    </source>
</evidence>